<dbReference type="Pfam" id="PF03553">
    <property type="entry name" value="Na_H_antiporter"/>
    <property type="match status" value="1"/>
</dbReference>
<keyword evidence="3" id="KW-0050">Antiport</keyword>
<evidence type="ECO:0000256" key="8">
    <source>
        <dbReference type="ARBA" id="ARBA00038435"/>
    </source>
</evidence>
<keyword evidence="12" id="KW-1185">Reference proteome</keyword>
<keyword evidence="7 9" id="KW-0472">Membrane</keyword>
<keyword evidence="2" id="KW-0813">Transport</keyword>
<comment type="subcellular location">
    <subcellularLocation>
        <location evidence="1">Cell membrane</location>
        <topology evidence="1">Multi-pass membrane protein</topology>
    </subcellularLocation>
</comment>
<feature type="transmembrane region" description="Helical" evidence="9">
    <location>
        <begin position="196"/>
        <end position="214"/>
    </location>
</feature>
<dbReference type="AlphaFoldDB" id="A6FZC3"/>
<keyword evidence="6 9" id="KW-1133">Transmembrane helix</keyword>
<proteinExistence type="inferred from homology"/>
<feature type="transmembrane region" description="Helical" evidence="9">
    <location>
        <begin position="443"/>
        <end position="465"/>
    </location>
</feature>
<evidence type="ECO:0000256" key="2">
    <source>
        <dbReference type="ARBA" id="ARBA00022448"/>
    </source>
</evidence>
<evidence type="ECO:0000256" key="6">
    <source>
        <dbReference type="ARBA" id="ARBA00022989"/>
    </source>
</evidence>
<feature type="transmembrane region" description="Helical" evidence="9">
    <location>
        <begin position="78"/>
        <end position="101"/>
    </location>
</feature>
<feature type="transmembrane region" description="Helical" evidence="9">
    <location>
        <begin position="266"/>
        <end position="282"/>
    </location>
</feature>
<evidence type="ECO:0000256" key="9">
    <source>
        <dbReference type="SAM" id="Phobius"/>
    </source>
</evidence>
<evidence type="ECO:0000256" key="5">
    <source>
        <dbReference type="ARBA" id="ARBA00022692"/>
    </source>
</evidence>
<dbReference type="eggNOG" id="COG1757">
    <property type="taxonomic scope" value="Bacteria"/>
</dbReference>
<comment type="similarity">
    <text evidence="8">Belongs to the NhaC Na(+)/H(+) (TC 2.A.35) antiporter family.</text>
</comment>
<evidence type="ECO:0000256" key="1">
    <source>
        <dbReference type="ARBA" id="ARBA00004651"/>
    </source>
</evidence>
<sequence length="480" mass="49728">MDAHDEPALREPTLAEALLPPLSAVVLLGVGYGYLGLRVEALLLLSTLIAGLVARRMGADWARLERAIVAKISEALPAMLILVAVGFMIGAWMVAGTVPLLIHLGLRVIDPRFVVVTAFVFTAIVSTVTGTSWGAIGTAGVALIGVAEGLGAPLPATAGAIVSGAYFGDKLSPLSDTTNLAPLAAGTDLYAHIRQLLYTSVPATLLALVVYLVAGLTHAQVQTQADLASVDAMVGALERSCELHWLLGLPPLVVFLAAVRRRPPVPTMLLGGALALVLAFALDPDLARLGPALEAVVGGPQVETGHPALDSLLARGGMMSMTGPILLVLCAYAFAGVVGEIGCLRVLSTRLLEAVKDSQRGLMLSTSASTLAVALVTGDAYLAILLPGELFREAYPARGLDPKNLSRILEDSGTVVMPLIPWAVSCAYVSESLGVSVFDYGPWAVFCYLGLALSVAYAVTGIAVAPLPQLPEGRSVPSVD</sequence>
<keyword evidence="4" id="KW-1003">Cell membrane</keyword>
<organism evidence="11 12">
    <name type="scientific">Plesiocystis pacifica SIR-1</name>
    <dbReference type="NCBI Taxonomy" id="391625"/>
    <lineage>
        <taxon>Bacteria</taxon>
        <taxon>Pseudomonadati</taxon>
        <taxon>Myxococcota</taxon>
        <taxon>Polyangia</taxon>
        <taxon>Nannocystales</taxon>
        <taxon>Nannocystaceae</taxon>
        <taxon>Plesiocystis</taxon>
    </lineage>
</organism>
<feature type="transmembrane region" description="Helical" evidence="9">
    <location>
        <begin position="368"/>
        <end position="386"/>
    </location>
</feature>
<dbReference type="RefSeq" id="WP_006969822.1">
    <property type="nucleotide sequence ID" value="NZ_ABCS01000006.1"/>
</dbReference>
<dbReference type="InterPro" id="IPR052180">
    <property type="entry name" value="NhaC_Na-H+_Antiporter"/>
</dbReference>
<evidence type="ECO:0000313" key="11">
    <source>
        <dbReference type="EMBL" id="EDM81007.1"/>
    </source>
</evidence>
<dbReference type="STRING" id="391625.PPSIR1_25546"/>
<dbReference type="OrthoDB" id="9762978at2"/>
<dbReference type="NCBIfam" id="TIGR00931">
    <property type="entry name" value="antiport_nhaC"/>
    <property type="match status" value="1"/>
</dbReference>
<feature type="domain" description="Na+/H+ antiporter NhaC-like C-terminal" evidence="10">
    <location>
        <begin position="164"/>
        <end position="462"/>
    </location>
</feature>
<keyword evidence="5 9" id="KW-0812">Transmembrane</keyword>
<feature type="transmembrane region" description="Helical" evidence="9">
    <location>
        <begin position="325"/>
        <end position="347"/>
    </location>
</feature>
<reference evidence="11 12" key="1">
    <citation type="submission" date="2007-06" db="EMBL/GenBank/DDBJ databases">
        <authorList>
            <person name="Shimkets L."/>
            <person name="Ferriera S."/>
            <person name="Johnson J."/>
            <person name="Kravitz S."/>
            <person name="Beeson K."/>
            <person name="Sutton G."/>
            <person name="Rogers Y.-H."/>
            <person name="Friedman R."/>
            <person name="Frazier M."/>
            <person name="Venter J.C."/>
        </authorList>
    </citation>
    <scope>NUCLEOTIDE SEQUENCE [LARGE SCALE GENOMIC DNA]</scope>
    <source>
        <strain evidence="11 12">SIR-1</strain>
    </source>
</reference>
<gene>
    <name evidence="11" type="ORF">PPSIR1_25546</name>
</gene>
<dbReference type="PANTHER" id="PTHR33451:SF3">
    <property type="entry name" value="MALATE-2H(+)_NA(+)-LACTATE ANTIPORTER"/>
    <property type="match status" value="1"/>
</dbReference>
<evidence type="ECO:0000313" key="12">
    <source>
        <dbReference type="Proteomes" id="UP000005801"/>
    </source>
</evidence>
<evidence type="ECO:0000256" key="3">
    <source>
        <dbReference type="ARBA" id="ARBA00022449"/>
    </source>
</evidence>
<accession>A6FZC3</accession>
<comment type="caution">
    <text evidence="11">The sequence shown here is derived from an EMBL/GenBank/DDBJ whole genome shotgun (WGS) entry which is preliminary data.</text>
</comment>
<evidence type="ECO:0000256" key="4">
    <source>
        <dbReference type="ARBA" id="ARBA00022475"/>
    </source>
</evidence>
<dbReference type="Proteomes" id="UP000005801">
    <property type="component" value="Unassembled WGS sequence"/>
</dbReference>
<dbReference type="GO" id="GO:0005886">
    <property type="term" value="C:plasma membrane"/>
    <property type="evidence" value="ECO:0007669"/>
    <property type="project" value="UniProtKB-SubCell"/>
</dbReference>
<feature type="transmembrane region" description="Helical" evidence="9">
    <location>
        <begin position="142"/>
        <end position="167"/>
    </location>
</feature>
<dbReference type="InterPro" id="IPR018461">
    <property type="entry name" value="Na/H_Antiport_NhaC-like_C"/>
</dbReference>
<dbReference type="GO" id="GO:0015297">
    <property type="term" value="F:antiporter activity"/>
    <property type="evidence" value="ECO:0007669"/>
    <property type="project" value="UniProtKB-KW"/>
</dbReference>
<dbReference type="InterPro" id="IPR004770">
    <property type="entry name" value="Na/H_antiport_NhaC"/>
</dbReference>
<name>A6FZC3_9BACT</name>
<dbReference type="EMBL" id="ABCS01000006">
    <property type="protein sequence ID" value="EDM81007.1"/>
    <property type="molecule type" value="Genomic_DNA"/>
</dbReference>
<feature type="transmembrane region" description="Helical" evidence="9">
    <location>
        <begin position="113"/>
        <end position="136"/>
    </location>
</feature>
<dbReference type="PANTHER" id="PTHR33451">
    <property type="entry name" value="MALATE-2H(+)/NA(+)-LACTATE ANTIPORTER"/>
    <property type="match status" value="1"/>
</dbReference>
<evidence type="ECO:0000259" key="10">
    <source>
        <dbReference type="Pfam" id="PF03553"/>
    </source>
</evidence>
<protein>
    <submittedName>
        <fullName evidence="11">Na(+)/H(+) antiporter NhaC</fullName>
    </submittedName>
</protein>
<evidence type="ECO:0000256" key="7">
    <source>
        <dbReference type="ARBA" id="ARBA00023136"/>
    </source>
</evidence>